<reference evidence="5" key="1">
    <citation type="journal article" date="2019" name="Int. J. Syst. Evol. Microbiol.">
        <title>The Global Catalogue of Microorganisms (GCM) 10K type strain sequencing project: providing services to taxonomists for standard genome sequencing and annotation.</title>
        <authorList>
            <consortium name="The Broad Institute Genomics Platform"/>
            <consortium name="The Broad Institute Genome Sequencing Center for Infectious Disease"/>
            <person name="Wu L."/>
            <person name="Ma J."/>
        </authorList>
    </citation>
    <scope>NUCLEOTIDE SEQUENCE [LARGE SCALE GENOMIC DNA]</scope>
    <source>
        <strain evidence="5">JCM 3369</strain>
    </source>
</reference>
<keyword evidence="2" id="KW-0812">Transmembrane</keyword>
<dbReference type="EMBL" id="JBHSXS010000017">
    <property type="protein sequence ID" value="MFC6883160.1"/>
    <property type="molecule type" value="Genomic_DNA"/>
</dbReference>
<dbReference type="RefSeq" id="WP_309240122.1">
    <property type="nucleotide sequence ID" value="NZ_JBHSXE010000001.1"/>
</dbReference>
<feature type="region of interest" description="Disordered" evidence="1">
    <location>
        <begin position="246"/>
        <end position="289"/>
    </location>
</feature>
<evidence type="ECO:0000313" key="4">
    <source>
        <dbReference type="EMBL" id="MFC6883160.1"/>
    </source>
</evidence>
<gene>
    <name evidence="4" type="ORF">ACFQKB_25620</name>
</gene>
<dbReference type="InterPro" id="IPR058593">
    <property type="entry name" value="ARB_07466-like_C"/>
</dbReference>
<evidence type="ECO:0000313" key="5">
    <source>
        <dbReference type="Proteomes" id="UP001596380"/>
    </source>
</evidence>
<sequence>MRKRGSATAGAARGAGRARRVSGTLPVVVGAAVALTLAADVALLVSGRVGGDGGERHGTGDLVSVAGGAAPGPPPVAPLTRRLTPDLLIAGTGTLPPEAVAKARRLKGVTGVAVVDAARAQVAGRRVGLLGVDPSTFRAFAPRQTAESDQLWQTVATGGLAVSFGLSQDGSLPLGQVVPAGSTAKPGQVRVGAYASMGIGDVDAVVSRAQARTLGMPDGNGLVLSAPKADAKKLAKRLKGILPRGTKVARLGGASSGTPSKAKAPKQPPRVTGRPDGVGGARSPITGNMMTPTMRNVVMAVDGMFGPFPAIGCYRGSGDPQDHGDGRACDFMESTGGAMPSASARRHGDQVAQYAISNARRLGISYVIWRQHIWNIRFPGWRPMEDRGSITQNHYDHVHISVLR</sequence>
<name>A0ABW2CS62_9ACTN</name>
<evidence type="ECO:0000256" key="1">
    <source>
        <dbReference type="SAM" id="MobiDB-lite"/>
    </source>
</evidence>
<keyword evidence="2" id="KW-1133">Transmembrane helix</keyword>
<feature type="transmembrane region" description="Helical" evidence="2">
    <location>
        <begin position="21"/>
        <end position="45"/>
    </location>
</feature>
<evidence type="ECO:0000256" key="2">
    <source>
        <dbReference type="SAM" id="Phobius"/>
    </source>
</evidence>
<feature type="domain" description="ARB-07466-like C-terminal" evidence="3">
    <location>
        <begin position="288"/>
        <end position="395"/>
    </location>
</feature>
<organism evidence="4 5">
    <name type="scientific">Actinomadura yumaensis</name>
    <dbReference type="NCBI Taxonomy" id="111807"/>
    <lineage>
        <taxon>Bacteria</taxon>
        <taxon>Bacillati</taxon>
        <taxon>Actinomycetota</taxon>
        <taxon>Actinomycetes</taxon>
        <taxon>Streptosporangiales</taxon>
        <taxon>Thermomonosporaceae</taxon>
        <taxon>Actinomadura</taxon>
    </lineage>
</organism>
<proteinExistence type="predicted"/>
<protein>
    <recommendedName>
        <fullName evidence="3">ARB-07466-like C-terminal domain-containing protein</fullName>
    </recommendedName>
</protein>
<keyword evidence="2" id="KW-0472">Membrane</keyword>
<keyword evidence="5" id="KW-1185">Reference proteome</keyword>
<dbReference type="Pfam" id="PF26571">
    <property type="entry name" value="VldE"/>
    <property type="match status" value="1"/>
</dbReference>
<dbReference type="Proteomes" id="UP001596380">
    <property type="component" value="Unassembled WGS sequence"/>
</dbReference>
<evidence type="ECO:0000259" key="3">
    <source>
        <dbReference type="Pfam" id="PF26571"/>
    </source>
</evidence>
<comment type="caution">
    <text evidence="4">The sequence shown here is derived from an EMBL/GenBank/DDBJ whole genome shotgun (WGS) entry which is preliminary data.</text>
</comment>
<accession>A0ABW2CS62</accession>